<keyword evidence="4" id="KW-1185">Reference proteome</keyword>
<dbReference type="GO" id="GO:0000270">
    <property type="term" value="P:peptidoglycan metabolic process"/>
    <property type="evidence" value="ECO:0007669"/>
    <property type="project" value="TreeGrafter"/>
</dbReference>
<sequence>MYFILSKLLIVFVSPFAWAFYLLIYALVTKNQKKRYRIVMLSVAILYFFGIGFPVRLFAHVWDVPPHQPKSIKYSAVIVLGGFVSEREDGTGHFNDAEDRFIQATRLLANGTASHLLFTGGNADLFPDGFTEGAFVKNELKKLNFPDSVIIIESHARNTFENAAFSKKALVKANLKPPYLLVTSAYHMRRSLLIFKKAGLAVDAYPCDYMVSKGTVSLSEFLPGTDAFGKWNTYFKEIIGYVVAWFK</sequence>
<proteinExistence type="predicted"/>
<feature type="transmembrane region" description="Helical" evidence="1">
    <location>
        <begin position="6"/>
        <end position="28"/>
    </location>
</feature>
<keyword evidence="1" id="KW-0472">Membrane</keyword>
<dbReference type="InterPro" id="IPR051599">
    <property type="entry name" value="Cell_Envelope_Assoc"/>
</dbReference>
<evidence type="ECO:0000313" key="3">
    <source>
        <dbReference type="EMBL" id="MBK0379893.1"/>
    </source>
</evidence>
<dbReference type="PANTHER" id="PTHR30336:SF4">
    <property type="entry name" value="ENVELOPE BIOGENESIS FACTOR ELYC"/>
    <property type="match status" value="1"/>
</dbReference>
<dbReference type="RefSeq" id="WP_200066434.1">
    <property type="nucleotide sequence ID" value="NZ_JAEHFW010000002.1"/>
</dbReference>
<comment type="caution">
    <text evidence="3">The sequence shown here is derived from an EMBL/GenBank/DDBJ whole genome shotgun (WGS) entry which is preliminary data.</text>
</comment>
<dbReference type="GO" id="GO:0005886">
    <property type="term" value="C:plasma membrane"/>
    <property type="evidence" value="ECO:0007669"/>
    <property type="project" value="TreeGrafter"/>
</dbReference>
<feature type="domain" description="DUF218" evidence="2">
    <location>
        <begin position="76"/>
        <end position="240"/>
    </location>
</feature>
<dbReference type="EMBL" id="JAEHFW010000002">
    <property type="protein sequence ID" value="MBK0379893.1"/>
    <property type="molecule type" value="Genomic_DNA"/>
</dbReference>
<evidence type="ECO:0000313" key="4">
    <source>
        <dbReference type="Proteomes" id="UP000613193"/>
    </source>
</evidence>
<dbReference type="CDD" id="cd06259">
    <property type="entry name" value="YdcF-like"/>
    <property type="match status" value="1"/>
</dbReference>
<evidence type="ECO:0000259" key="2">
    <source>
        <dbReference type="Pfam" id="PF02698"/>
    </source>
</evidence>
<dbReference type="AlphaFoldDB" id="A0A934PSB9"/>
<gene>
    <name evidence="3" type="ORF">I5M19_11270</name>
</gene>
<feature type="transmembrane region" description="Helical" evidence="1">
    <location>
        <begin position="40"/>
        <end position="62"/>
    </location>
</feature>
<protein>
    <submittedName>
        <fullName evidence="3">YdcF family protein</fullName>
    </submittedName>
</protein>
<dbReference type="PANTHER" id="PTHR30336">
    <property type="entry name" value="INNER MEMBRANE PROTEIN, PROBABLE PERMEASE"/>
    <property type="match status" value="1"/>
</dbReference>
<accession>A0A934PSB9</accession>
<dbReference type="InterPro" id="IPR014729">
    <property type="entry name" value="Rossmann-like_a/b/a_fold"/>
</dbReference>
<keyword evidence="1" id="KW-0812">Transmembrane</keyword>
<organism evidence="3 4">
    <name type="scientific">Mucilaginibacter segetis</name>
    <dbReference type="NCBI Taxonomy" id="2793071"/>
    <lineage>
        <taxon>Bacteria</taxon>
        <taxon>Pseudomonadati</taxon>
        <taxon>Bacteroidota</taxon>
        <taxon>Sphingobacteriia</taxon>
        <taxon>Sphingobacteriales</taxon>
        <taxon>Sphingobacteriaceae</taxon>
        <taxon>Mucilaginibacter</taxon>
    </lineage>
</organism>
<name>A0A934PSB9_9SPHI</name>
<reference evidence="3" key="1">
    <citation type="submission" date="2020-12" db="EMBL/GenBank/DDBJ databases">
        <title>Bacterial novel species Mucilaginibacter sp. SD-g isolated from soil.</title>
        <authorList>
            <person name="Jung H.-Y."/>
        </authorList>
    </citation>
    <scope>NUCLEOTIDE SEQUENCE</scope>
    <source>
        <strain evidence="3">SD-g</strain>
    </source>
</reference>
<dbReference type="InterPro" id="IPR003848">
    <property type="entry name" value="DUF218"/>
</dbReference>
<keyword evidence="1" id="KW-1133">Transmembrane helix</keyword>
<dbReference type="GO" id="GO:0043164">
    <property type="term" value="P:Gram-negative-bacterium-type cell wall biogenesis"/>
    <property type="evidence" value="ECO:0007669"/>
    <property type="project" value="TreeGrafter"/>
</dbReference>
<dbReference type="Pfam" id="PF02698">
    <property type="entry name" value="DUF218"/>
    <property type="match status" value="1"/>
</dbReference>
<evidence type="ECO:0000256" key="1">
    <source>
        <dbReference type="SAM" id="Phobius"/>
    </source>
</evidence>
<dbReference type="Gene3D" id="3.40.50.620">
    <property type="entry name" value="HUPs"/>
    <property type="match status" value="1"/>
</dbReference>
<dbReference type="Proteomes" id="UP000613193">
    <property type="component" value="Unassembled WGS sequence"/>
</dbReference>